<sequence>MTTTRLVIIGNGMAGLRTLEELLPLRPPGLSVTVFGAEDRPAYNRIQLSPVLAGEMDLDEVALRPASWYAEQGVTLHLDQTVVEVDRQHREVRCASGLRAGYDRLVLATGSLPFMPPLPGRELAGVMAYRDVADTQAMIAAAQAYRQAVVIGGGLLGLEAACGLARRGMAVTVVHLAPWLMERQLDRPAGALLAAALGRRGLHFALGAPTEALLGDAAGRVRAVRLKDGRELPASLVVVAAGIRPRTELAQAMGLQCDHGGRGGVRVTDTLQSVTDPRVYAVGECASHRGTAYGLVAPAYEQARVCANHLAGLGVARYPGSQTSTQLKVSGIALFSAGDFMGGEGCEEIVLDDPAAGVYRKLVLREGRLVGACLYGDTQDGPDLLRLIRAGTPVTTGRDALMFDPAGVLAAGTEASGAPPPTRPARLAAGTALDAHQALPA</sequence>
<protein>
    <submittedName>
        <fullName evidence="7">NAD(P)/FAD-dependent oxidoreductase</fullName>
    </submittedName>
</protein>
<dbReference type="RefSeq" id="WP_163458781.1">
    <property type="nucleotide sequence ID" value="NZ_JAAGOH010000021.1"/>
</dbReference>
<feature type="domain" description="FAD/NAD(P)-binding" evidence="5">
    <location>
        <begin position="5"/>
        <end position="302"/>
    </location>
</feature>
<organism evidence="7 8">
    <name type="scientific">Ideonella livida</name>
    <dbReference type="NCBI Taxonomy" id="2707176"/>
    <lineage>
        <taxon>Bacteria</taxon>
        <taxon>Pseudomonadati</taxon>
        <taxon>Pseudomonadota</taxon>
        <taxon>Betaproteobacteria</taxon>
        <taxon>Burkholderiales</taxon>
        <taxon>Sphaerotilaceae</taxon>
        <taxon>Ideonella</taxon>
    </lineage>
</organism>
<evidence type="ECO:0000313" key="7">
    <source>
        <dbReference type="EMBL" id="NDY92730.1"/>
    </source>
</evidence>
<evidence type="ECO:0000256" key="1">
    <source>
        <dbReference type="ARBA" id="ARBA00001974"/>
    </source>
</evidence>
<dbReference type="InterPro" id="IPR016156">
    <property type="entry name" value="FAD/NAD-linked_Rdtase_dimer_sf"/>
</dbReference>
<name>A0A7C9PJM7_9BURK</name>
<dbReference type="InterPro" id="IPR041575">
    <property type="entry name" value="Rubredoxin_C"/>
</dbReference>
<proteinExistence type="inferred from homology"/>
<dbReference type="Pfam" id="PF07992">
    <property type="entry name" value="Pyr_redox_2"/>
    <property type="match status" value="1"/>
</dbReference>
<dbReference type="PANTHER" id="PTHR43429">
    <property type="entry name" value="PYRIDINE NUCLEOTIDE-DISULFIDE OXIDOREDUCTASE DOMAIN-CONTAINING"/>
    <property type="match status" value="1"/>
</dbReference>
<dbReference type="GO" id="GO:0016491">
    <property type="term" value="F:oxidoreductase activity"/>
    <property type="evidence" value="ECO:0007669"/>
    <property type="project" value="InterPro"/>
</dbReference>
<dbReference type="PRINTS" id="PR00368">
    <property type="entry name" value="FADPNR"/>
</dbReference>
<keyword evidence="3" id="KW-0285">Flavoprotein</keyword>
<evidence type="ECO:0000256" key="3">
    <source>
        <dbReference type="ARBA" id="ARBA00022630"/>
    </source>
</evidence>
<dbReference type="Gene3D" id="3.30.390.30">
    <property type="match status" value="1"/>
</dbReference>
<dbReference type="AlphaFoldDB" id="A0A7C9PJM7"/>
<accession>A0A7C9PJM7</accession>
<evidence type="ECO:0000259" key="5">
    <source>
        <dbReference type="Pfam" id="PF07992"/>
    </source>
</evidence>
<evidence type="ECO:0000256" key="2">
    <source>
        <dbReference type="ARBA" id="ARBA00006442"/>
    </source>
</evidence>
<reference evidence="7 8" key="1">
    <citation type="submission" date="2020-02" db="EMBL/GenBank/DDBJ databases">
        <title>Ideonella bacterium strain TBM-1.</title>
        <authorList>
            <person name="Chen W.-M."/>
        </authorList>
    </citation>
    <scope>NUCLEOTIDE SEQUENCE [LARGE SCALE GENOMIC DNA]</scope>
    <source>
        <strain evidence="7 8">TBM-1</strain>
    </source>
</reference>
<dbReference type="SUPFAM" id="SSF51905">
    <property type="entry name" value="FAD/NAD(P)-binding domain"/>
    <property type="match status" value="2"/>
</dbReference>
<comment type="similarity">
    <text evidence="2">Belongs to the FAD-dependent oxidoreductase family.</text>
</comment>
<dbReference type="PRINTS" id="PR00411">
    <property type="entry name" value="PNDRDTASEI"/>
</dbReference>
<dbReference type="InterPro" id="IPR036188">
    <property type="entry name" value="FAD/NAD-bd_sf"/>
</dbReference>
<evidence type="ECO:0000256" key="4">
    <source>
        <dbReference type="ARBA" id="ARBA00022827"/>
    </source>
</evidence>
<dbReference type="EMBL" id="JAAGOH010000021">
    <property type="protein sequence ID" value="NDY92730.1"/>
    <property type="molecule type" value="Genomic_DNA"/>
</dbReference>
<dbReference type="Gene3D" id="3.50.50.60">
    <property type="entry name" value="FAD/NAD(P)-binding domain"/>
    <property type="match status" value="2"/>
</dbReference>
<evidence type="ECO:0000259" key="6">
    <source>
        <dbReference type="Pfam" id="PF18267"/>
    </source>
</evidence>
<keyword evidence="4" id="KW-0274">FAD</keyword>
<dbReference type="InterPro" id="IPR023753">
    <property type="entry name" value="FAD/NAD-binding_dom"/>
</dbReference>
<gene>
    <name evidence="7" type="ORF">G3A44_16180</name>
</gene>
<comment type="caution">
    <text evidence="7">The sequence shown here is derived from an EMBL/GenBank/DDBJ whole genome shotgun (WGS) entry which is preliminary data.</text>
</comment>
<dbReference type="InterPro" id="IPR050260">
    <property type="entry name" value="FAD-bd_OxRdtase"/>
</dbReference>
<comment type="cofactor">
    <cofactor evidence="1">
        <name>FAD</name>
        <dbReference type="ChEBI" id="CHEBI:57692"/>
    </cofactor>
</comment>
<dbReference type="PANTHER" id="PTHR43429:SF3">
    <property type="entry name" value="NITRITE REDUCTASE [NAD(P)H]"/>
    <property type="match status" value="1"/>
</dbReference>
<dbReference type="Proteomes" id="UP000484255">
    <property type="component" value="Unassembled WGS sequence"/>
</dbReference>
<keyword evidence="8" id="KW-1185">Reference proteome</keyword>
<dbReference type="Pfam" id="PF18267">
    <property type="entry name" value="Rubredoxin_C"/>
    <property type="match status" value="1"/>
</dbReference>
<evidence type="ECO:0000313" key="8">
    <source>
        <dbReference type="Proteomes" id="UP000484255"/>
    </source>
</evidence>
<feature type="domain" description="NADH-rubredoxin oxidoreductase C-terminal" evidence="6">
    <location>
        <begin position="324"/>
        <end position="391"/>
    </location>
</feature>